<dbReference type="InterPro" id="IPR006963">
    <property type="entry name" value="Mopterin_OxRdtase_4Fe-4S_dom"/>
</dbReference>
<dbReference type="SMART" id="SM00926">
    <property type="entry name" value="Molybdop_Fe4S4"/>
    <property type="match status" value="1"/>
</dbReference>
<dbReference type="Gene3D" id="3.40.228.10">
    <property type="entry name" value="Dimethylsulfoxide Reductase, domain 2"/>
    <property type="match status" value="1"/>
</dbReference>
<dbReference type="CDD" id="cd02766">
    <property type="entry name" value="MopB_3"/>
    <property type="match status" value="1"/>
</dbReference>
<evidence type="ECO:0000256" key="1">
    <source>
        <dbReference type="ARBA" id="ARBA00010312"/>
    </source>
</evidence>
<dbReference type="Pfam" id="PF00384">
    <property type="entry name" value="Molybdopterin"/>
    <property type="match status" value="1"/>
</dbReference>
<dbReference type="PANTHER" id="PTHR43742:SF6">
    <property type="entry name" value="OXIDOREDUCTASE YYAE-RELATED"/>
    <property type="match status" value="1"/>
</dbReference>
<evidence type="ECO:0000313" key="7">
    <source>
        <dbReference type="Proteomes" id="UP000050326"/>
    </source>
</evidence>
<dbReference type="PROSITE" id="PS51669">
    <property type="entry name" value="4FE4S_MOW_BIS_MGD"/>
    <property type="match status" value="1"/>
</dbReference>
<dbReference type="SUPFAM" id="SSF50692">
    <property type="entry name" value="ADC-like"/>
    <property type="match status" value="1"/>
</dbReference>
<protein>
    <submittedName>
        <fullName evidence="6">Putative dimethyl sulfoxide reductase chain YnfF</fullName>
        <ecNumber evidence="6">1.8.99.-</ecNumber>
    </submittedName>
</protein>
<dbReference type="GO" id="GO:0043546">
    <property type="term" value="F:molybdopterin cofactor binding"/>
    <property type="evidence" value="ECO:0007669"/>
    <property type="project" value="InterPro"/>
</dbReference>
<comment type="caution">
    <text evidence="6">The sequence shown here is derived from an EMBL/GenBank/DDBJ whole genome shotgun (WGS) entry which is preliminary data.</text>
</comment>
<dbReference type="OrthoDB" id="9803192at2"/>
<dbReference type="STRING" id="36849.OXPF_23820"/>
<dbReference type="AlphaFoldDB" id="A0A0P8W931"/>
<keyword evidence="3" id="KW-0408">Iron</keyword>
<dbReference type="Gene3D" id="2.40.40.20">
    <property type="match status" value="1"/>
</dbReference>
<dbReference type="Proteomes" id="UP000050326">
    <property type="component" value="Unassembled WGS sequence"/>
</dbReference>
<evidence type="ECO:0000256" key="3">
    <source>
        <dbReference type="ARBA" id="ARBA00023004"/>
    </source>
</evidence>
<dbReference type="Pfam" id="PF04879">
    <property type="entry name" value="Molybdop_Fe4S4"/>
    <property type="match status" value="1"/>
</dbReference>
<dbReference type="EMBL" id="LKET01000032">
    <property type="protein sequence ID" value="KPU44214.1"/>
    <property type="molecule type" value="Genomic_DNA"/>
</dbReference>
<dbReference type="InterPro" id="IPR009010">
    <property type="entry name" value="Asp_de-COase-like_dom_sf"/>
</dbReference>
<keyword evidence="2" id="KW-0479">Metal-binding</keyword>
<evidence type="ECO:0000256" key="2">
    <source>
        <dbReference type="ARBA" id="ARBA00022723"/>
    </source>
</evidence>
<evidence type="ECO:0000256" key="4">
    <source>
        <dbReference type="ARBA" id="ARBA00023014"/>
    </source>
</evidence>
<feature type="domain" description="4Fe-4S Mo/W bis-MGD-type" evidence="5">
    <location>
        <begin position="3"/>
        <end position="60"/>
    </location>
</feature>
<dbReference type="InterPro" id="IPR006657">
    <property type="entry name" value="MoPterin_dinucl-bd_dom"/>
</dbReference>
<dbReference type="Gene3D" id="3.40.50.740">
    <property type="match status" value="1"/>
</dbReference>
<dbReference type="Gene3D" id="2.20.25.90">
    <property type="entry name" value="ADC-like domains"/>
    <property type="match status" value="1"/>
</dbReference>
<sequence>MGQTIINTSCPRDCFSACDIKAYVEDGKIVKIEGGSKNRATNSKLCIKGLSYTDYVYSPQRIGYPMIREGKRGEGIFKRISWETAIDEISKRLKLVKDTVGPLGLLHFTSAGCMGLMSEYYKGFFNQFGSYSATKGSLCYSAGIEAVKLTYGSNIQNAPWDLEHAGLIIIWGKNPSSTNVQELKFINEAVNKGAKIITIDPINTLPSLNSNLHIPIKPGTDGVLALCIANLLIQKGSIDIDFIKEYTFGFDEFKEHVSHYTIEYASKICGLNEDLINEAVNLIANKKPMTLICGYGMQRYKNGGQNVRAISMIPALTGDIGIRGGGFKFANKRWRNLEWPYIPQNDIKTRRDFAEAQLGRAIEEYQNPNIKLLWIERANPLTMNPDTNGLKRALKKVEYIVAIDLFMTDTAKYADIILPAQSFFEYEDVFSSYWTPYLNCFQKVIEPVNESKNESEIYRLLGKKMGYNMNYLPLYNEETIDVCLKKCNINVSVKDLKKGPYLKENSDIAYKERIFDTPSKKIEFYCERMESIWGKSPLPDFKDCFKGTEENGKYPLRLLSTHARERIHSQFGEIRASKLSSDKPLLYINKEDARMRNIKDGDKIEIYNEKGKIFAFAKIDPYIIEGVVNIHGGLKEDTAANVNILTDQDISDIAFGAVFYDCFVEASWYQNK</sequence>
<dbReference type="GO" id="GO:0016491">
    <property type="term" value="F:oxidoreductase activity"/>
    <property type="evidence" value="ECO:0007669"/>
    <property type="project" value="UniProtKB-KW"/>
</dbReference>
<dbReference type="PANTHER" id="PTHR43742">
    <property type="entry name" value="TRIMETHYLAMINE-N-OXIDE REDUCTASE"/>
    <property type="match status" value="1"/>
</dbReference>
<keyword evidence="4" id="KW-0411">Iron-sulfur</keyword>
<dbReference type="EC" id="1.8.99.-" evidence="6"/>
<reference evidence="6 7" key="1">
    <citation type="submission" date="2015-09" db="EMBL/GenBank/DDBJ databases">
        <title>Genome sequence of Oxobacter pfennigii DSM 3222.</title>
        <authorList>
            <person name="Poehlein A."/>
            <person name="Bengelsdorf F.R."/>
            <person name="Schiel-Bengelsdorf B."/>
            <person name="Duerre P."/>
            <person name="Daniel R."/>
        </authorList>
    </citation>
    <scope>NUCLEOTIDE SEQUENCE [LARGE SCALE GENOMIC DNA]</scope>
    <source>
        <strain evidence="6 7">DSM 3222</strain>
    </source>
</reference>
<keyword evidence="7" id="KW-1185">Reference proteome</keyword>
<accession>A0A0P8W931</accession>
<gene>
    <name evidence="6" type="primary">ynfF</name>
    <name evidence="6" type="ORF">OXPF_23820</name>
</gene>
<keyword evidence="6" id="KW-0560">Oxidoreductase</keyword>
<dbReference type="Gene3D" id="3.30.2070.10">
    <property type="entry name" value="Formate dehydrogenase/DMSO reductase"/>
    <property type="match status" value="1"/>
</dbReference>
<dbReference type="InterPro" id="IPR050612">
    <property type="entry name" value="Prok_Mopterin_Oxidored"/>
</dbReference>
<evidence type="ECO:0000313" key="6">
    <source>
        <dbReference type="EMBL" id="KPU44214.1"/>
    </source>
</evidence>
<dbReference type="InterPro" id="IPR006656">
    <property type="entry name" value="Mopterin_OxRdtase"/>
</dbReference>
<name>A0A0P8W931_9CLOT</name>
<evidence type="ECO:0000259" key="5">
    <source>
        <dbReference type="PROSITE" id="PS51669"/>
    </source>
</evidence>
<proteinExistence type="inferred from homology"/>
<organism evidence="6 7">
    <name type="scientific">Oxobacter pfennigii</name>
    <dbReference type="NCBI Taxonomy" id="36849"/>
    <lineage>
        <taxon>Bacteria</taxon>
        <taxon>Bacillati</taxon>
        <taxon>Bacillota</taxon>
        <taxon>Clostridia</taxon>
        <taxon>Eubacteriales</taxon>
        <taxon>Clostridiaceae</taxon>
        <taxon>Oxobacter</taxon>
    </lineage>
</organism>
<dbReference type="GO" id="GO:0046872">
    <property type="term" value="F:metal ion binding"/>
    <property type="evidence" value="ECO:0007669"/>
    <property type="project" value="UniProtKB-KW"/>
</dbReference>
<dbReference type="Pfam" id="PF01568">
    <property type="entry name" value="Molydop_binding"/>
    <property type="match status" value="1"/>
</dbReference>
<comment type="similarity">
    <text evidence="1">Belongs to the prokaryotic molybdopterin-containing oxidoreductase family.</text>
</comment>
<dbReference type="GO" id="GO:0051536">
    <property type="term" value="F:iron-sulfur cluster binding"/>
    <property type="evidence" value="ECO:0007669"/>
    <property type="project" value="UniProtKB-KW"/>
</dbReference>
<dbReference type="RefSeq" id="WP_054875402.1">
    <property type="nucleotide sequence ID" value="NZ_LKET01000032.1"/>
</dbReference>
<dbReference type="SUPFAM" id="SSF53706">
    <property type="entry name" value="Formate dehydrogenase/DMSO reductase, domains 1-3"/>
    <property type="match status" value="1"/>
</dbReference>